<evidence type="ECO:0000256" key="7">
    <source>
        <dbReference type="ARBA" id="ARBA00022803"/>
    </source>
</evidence>
<dbReference type="InterPro" id="IPR019734">
    <property type="entry name" value="TPR_rpt"/>
</dbReference>
<dbReference type="VEuPathDB" id="TriTrypDB:TvY486_1012990"/>
<keyword evidence="6 12" id="KW-0378">Hydrolase</keyword>
<dbReference type="EMBL" id="HE573026">
    <property type="protein sequence ID" value="CCC52256.1"/>
    <property type="molecule type" value="Genomic_DNA"/>
</dbReference>
<dbReference type="GO" id="GO:0046872">
    <property type="term" value="F:metal ion binding"/>
    <property type="evidence" value="ECO:0007669"/>
    <property type="project" value="UniProtKB-KW"/>
</dbReference>
<organism evidence="12">
    <name type="scientific">Trypanosoma vivax (strain Y486)</name>
    <dbReference type="NCBI Taxonomy" id="1055687"/>
    <lineage>
        <taxon>Eukaryota</taxon>
        <taxon>Discoba</taxon>
        <taxon>Euglenozoa</taxon>
        <taxon>Kinetoplastea</taxon>
        <taxon>Metakinetoplastina</taxon>
        <taxon>Trypanosomatida</taxon>
        <taxon>Trypanosomatidae</taxon>
        <taxon>Trypanosoma</taxon>
        <taxon>Duttonella</taxon>
    </lineage>
</organism>
<dbReference type="PANTHER" id="PTHR45668:SF5">
    <property type="entry name" value="SERINE_THREONINE-PROTEIN PHOSPHATASE 5"/>
    <property type="match status" value="1"/>
</dbReference>
<gene>
    <name evidence="12" type="ORF">TVY486_1012990</name>
</gene>
<evidence type="ECO:0000256" key="2">
    <source>
        <dbReference type="ARBA" id="ARBA00008786"/>
    </source>
</evidence>
<dbReference type="EC" id="3.1.3.16" evidence="3"/>
<dbReference type="InterPro" id="IPR051134">
    <property type="entry name" value="PPP_phosphatase"/>
</dbReference>
<dbReference type="Pfam" id="PF00515">
    <property type="entry name" value="TPR_1"/>
    <property type="match status" value="1"/>
</dbReference>
<keyword evidence="4" id="KW-0479">Metal-binding</keyword>
<dbReference type="SUPFAM" id="SSF48452">
    <property type="entry name" value="TPR-like"/>
    <property type="match status" value="1"/>
</dbReference>
<evidence type="ECO:0000256" key="9">
    <source>
        <dbReference type="PIRSR" id="PIRSR033096-1"/>
    </source>
</evidence>
<dbReference type="AlphaFoldDB" id="G0U493"/>
<evidence type="ECO:0000256" key="6">
    <source>
        <dbReference type="ARBA" id="ARBA00022801"/>
    </source>
</evidence>
<evidence type="ECO:0000256" key="5">
    <source>
        <dbReference type="ARBA" id="ARBA00022737"/>
    </source>
</evidence>
<dbReference type="Gene3D" id="1.25.40.10">
    <property type="entry name" value="Tetratricopeptide repeat domain"/>
    <property type="match status" value="1"/>
</dbReference>
<evidence type="ECO:0000256" key="1">
    <source>
        <dbReference type="ARBA" id="ARBA00001936"/>
    </source>
</evidence>
<feature type="active site" description="Proton donor/acceptor" evidence="9">
    <location>
        <position position="279"/>
    </location>
</feature>
<keyword evidence="7 10" id="KW-0802">TPR repeat</keyword>
<reference evidence="12" key="1">
    <citation type="journal article" date="2012" name="Proc. Natl. Acad. Sci. U.S.A.">
        <title>Antigenic diversity is generated by distinct evolutionary mechanisms in African trypanosome species.</title>
        <authorList>
            <person name="Jackson A.P."/>
            <person name="Berry A."/>
            <person name="Aslett M."/>
            <person name="Allison H.C."/>
            <person name="Burton P."/>
            <person name="Vavrova-Anderson J."/>
            <person name="Brown R."/>
            <person name="Browne H."/>
            <person name="Corton N."/>
            <person name="Hauser H."/>
            <person name="Gamble J."/>
            <person name="Gilderthorp R."/>
            <person name="Marcello L."/>
            <person name="McQuillan J."/>
            <person name="Otto T.D."/>
            <person name="Quail M.A."/>
            <person name="Sanders M.J."/>
            <person name="van Tonder A."/>
            <person name="Ginger M.L."/>
            <person name="Field M.C."/>
            <person name="Barry J.D."/>
            <person name="Hertz-Fowler C."/>
            <person name="Berriman M."/>
        </authorList>
    </citation>
    <scope>NUCLEOTIDE SEQUENCE</scope>
    <source>
        <strain evidence="12">Y486</strain>
    </source>
</reference>
<dbReference type="GO" id="GO:0004722">
    <property type="term" value="F:protein serine/threonine phosphatase activity"/>
    <property type="evidence" value="ECO:0007669"/>
    <property type="project" value="UniProtKB-EC"/>
</dbReference>
<dbReference type="PROSITE" id="PS50005">
    <property type="entry name" value="TPR"/>
    <property type="match status" value="1"/>
</dbReference>
<dbReference type="CDD" id="cd07417">
    <property type="entry name" value="MPP_PP5_C"/>
    <property type="match status" value="1"/>
</dbReference>
<dbReference type="InterPro" id="IPR004843">
    <property type="entry name" value="Calcineurin-like_PHP"/>
</dbReference>
<dbReference type="PROSITE" id="PS50293">
    <property type="entry name" value="TPR_REGION"/>
    <property type="match status" value="1"/>
</dbReference>
<evidence type="ECO:0000256" key="8">
    <source>
        <dbReference type="ARBA" id="ARBA00023211"/>
    </source>
</evidence>
<sequence>MDEAEAANQLRCEGNAAFSEHKWNRAIELYTRAIELQKSPSLFCNRALSYLKAEFPGAALQDADEALQLDPGFVKAYYHKGSAYLYLGNHKQALNNFKKVVEMAPANKEARERLEFCKKEVRRINFENAIVAPDERPLSETIKIGTINPNYDGPCIVDDTITLEFVEAMKERFRCGKLIDRRDVVFILLEVHKIFKKYPNFVFINVPDGEDITVCGDTHGQYFDLLNIFKLNGCPSQTNRYLFNGDFVDRGSYSFENVMTLFTYKLLYPDHFFLSRGNHEGVAMNRVYGFEGEVTQKYDSQLFHLFSEVFNALPTGHIINNEVFVVHGGLYSRDDVTIDDLQKPNRFREIPETGLICESLWADPQPMLGRAPSKRGTNCPSFGPDVTEEFLKRNNLKLLVRSHEVKDMGYEVEHGGKCITVFSAPNYCDQMGNKGAFIRFTGGDMKPKFTTFAHVPHLDIGPMHYAMGMGLF</sequence>
<comment type="cofactor">
    <cofactor evidence="1">
        <name>Mn(2+)</name>
        <dbReference type="ChEBI" id="CHEBI:29035"/>
    </cofactor>
</comment>
<dbReference type="PANTHER" id="PTHR45668">
    <property type="entry name" value="SERINE/THREONINE-PROTEIN PHOSPHATASE 5-RELATED"/>
    <property type="match status" value="1"/>
</dbReference>
<dbReference type="PRINTS" id="PR00114">
    <property type="entry name" value="STPHPHTASE"/>
</dbReference>
<feature type="repeat" description="TPR" evidence="10">
    <location>
        <begin position="74"/>
        <end position="107"/>
    </location>
</feature>
<dbReference type="Pfam" id="PF00149">
    <property type="entry name" value="Metallophos"/>
    <property type="match status" value="1"/>
</dbReference>
<dbReference type="SMART" id="SM00156">
    <property type="entry name" value="PP2Ac"/>
    <property type="match status" value="1"/>
</dbReference>
<evidence type="ECO:0000259" key="11">
    <source>
        <dbReference type="SMART" id="SM00156"/>
    </source>
</evidence>
<dbReference type="Gene3D" id="3.60.21.10">
    <property type="match status" value="1"/>
</dbReference>
<dbReference type="InterPro" id="IPR006186">
    <property type="entry name" value="Ser/Thr-sp_prot-phosphatase"/>
</dbReference>
<keyword evidence="5" id="KW-0677">Repeat</keyword>
<dbReference type="InterPro" id="IPR011990">
    <property type="entry name" value="TPR-like_helical_dom_sf"/>
</dbReference>
<evidence type="ECO:0000256" key="3">
    <source>
        <dbReference type="ARBA" id="ARBA00013081"/>
    </source>
</evidence>
<comment type="similarity">
    <text evidence="2">Belongs to the PPP phosphatase family. PP-5 (PP-T) subfamily.</text>
</comment>
<dbReference type="InterPro" id="IPR041753">
    <property type="entry name" value="PP5_C"/>
</dbReference>
<dbReference type="Pfam" id="PF08321">
    <property type="entry name" value="PPP5"/>
    <property type="match status" value="1"/>
</dbReference>
<evidence type="ECO:0000313" key="12">
    <source>
        <dbReference type="EMBL" id="CCC52256.1"/>
    </source>
</evidence>
<evidence type="ECO:0000256" key="10">
    <source>
        <dbReference type="PROSITE-ProRule" id="PRU00339"/>
    </source>
</evidence>
<dbReference type="OMA" id="IHKKYAF"/>
<dbReference type="PIRSF" id="PIRSF033096">
    <property type="entry name" value="PPPtase_5"/>
    <property type="match status" value="1"/>
</dbReference>
<keyword evidence="8" id="KW-0464">Manganese</keyword>
<dbReference type="SMART" id="SM00028">
    <property type="entry name" value="TPR"/>
    <property type="match status" value="3"/>
</dbReference>
<protein>
    <recommendedName>
        <fullName evidence="3">protein-serine/threonine phosphatase</fullName>
        <ecNumber evidence="3">3.1.3.16</ecNumber>
    </recommendedName>
</protein>
<name>G0U493_TRYVY</name>
<feature type="domain" description="Serine/threonine specific protein phosphatases" evidence="11">
    <location>
        <begin position="179"/>
        <end position="456"/>
    </location>
</feature>
<proteinExistence type="inferred from homology"/>
<evidence type="ECO:0000256" key="4">
    <source>
        <dbReference type="ARBA" id="ARBA00022723"/>
    </source>
</evidence>
<dbReference type="InterPro" id="IPR029052">
    <property type="entry name" value="Metallo-depent_PP-like"/>
</dbReference>
<dbReference type="InterPro" id="IPR013235">
    <property type="entry name" value="PPP_dom"/>
</dbReference>
<dbReference type="SUPFAM" id="SSF56300">
    <property type="entry name" value="Metallo-dependent phosphatases"/>
    <property type="match status" value="1"/>
</dbReference>
<accession>G0U493</accession>